<protein>
    <recommendedName>
        <fullName evidence="2">Peptidase S1 domain-containing protein</fullName>
    </recommendedName>
</protein>
<reference evidence="1" key="1">
    <citation type="journal article" date="2012" name="Nature">
        <title>The oyster genome reveals stress adaptation and complexity of shell formation.</title>
        <authorList>
            <person name="Zhang G."/>
            <person name="Fang X."/>
            <person name="Guo X."/>
            <person name="Li L."/>
            <person name="Luo R."/>
            <person name="Xu F."/>
            <person name="Yang P."/>
            <person name="Zhang L."/>
            <person name="Wang X."/>
            <person name="Qi H."/>
            <person name="Xiong Z."/>
            <person name="Que H."/>
            <person name="Xie Y."/>
            <person name="Holland P.W."/>
            <person name="Paps J."/>
            <person name="Zhu Y."/>
            <person name="Wu F."/>
            <person name="Chen Y."/>
            <person name="Wang J."/>
            <person name="Peng C."/>
            <person name="Meng J."/>
            <person name="Yang L."/>
            <person name="Liu J."/>
            <person name="Wen B."/>
            <person name="Zhang N."/>
            <person name="Huang Z."/>
            <person name="Zhu Q."/>
            <person name="Feng Y."/>
            <person name="Mount A."/>
            <person name="Hedgecock D."/>
            <person name="Xu Z."/>
            <person name="Liu Y."/>
            <person name="Domazet-Loso T."/>
            <person name="Du Y."/>
            <person name="Sun X."/>
            <person name="Zhang S."/>
            <person name="Liu B."/>
            <person name="Cheng P."/>
            <person name="Jiang X."/>
            <person name="Li J."/>
            <person name="Fan D."/>
            <person name="Wang W."/>
            <person name="Fu W."/>
            <person name="Wang T."/>
            <person name="Wang B."/>
            <person name="Zhang J."/>
            <person name="Peng Z."/>
            <person name="Li Y."/>
            <person name="Li N."/>
            <person name="Wang J."/>
            <person name="Chen M."/>
            <person name="He Y."/>
            <person name="Tan F."/>
            <person name="Song X."/>
            <person name="Zheng Q."/>
            <person name="Huang R."/>
            <person name="Yang H."/>
            <person name="Du X."/>
            <person name="Chen L."/>
            <person name="Yang M."/>
            <person name="Gaffney P.M."/>
            <person name="Wang S."/>
            <person name="Luo L."/>
            <person name="She Z."/>
            <person name="Ming Y."/>
            <person name="Huang W."/>
            <person name="Zhang S."/>
            <person name="Huang B."/>
            <person name="Zhang Y."/>
            <person name="Qu T."/>
            <person name="Ni P."/>
            <person name="Miao G."/>
            <person name="Wang J."/>
            <person name="Wang Q."/>
            <person name="Steinberg C.E."/>
            <person name="Wang H."/>
            <person name="Li N."/>
            <person name="Qian L."/>
            <person name="Zhang G."/>
            <person name="Li Y."/>
            <person name="Yang H."/>
            <person name="Liu X."/>
            <person name="Wang J."/>
            <person name="Yin Y."/>
            <person name="Wang J."/>
        </authorList>
    </citation>
    <scope>NUCLEOTIDE SEQUENCE [LARGE SCALE GENOMIC DNA]</scope>
    <source>
        <strain evidence="1">05x7-T-G4-1.051#20</strain>
    </source>
</reference>
<dbReference type="SUPFAM" id="SSF50494">
    <property type="entry name" value="Trypsin-like serine proteases"/>
    <property type="match status" value="1"/>
</dbReference>
<gene>
    <name evidence="1" type="ORF">CGI_10013031</name>
</gene>
<dbReference type="EMBL" id="JH818919">
    <property type="protein sequence ID" value="EKC38199.1"/>
    <property type="molecule type" value="Genomic_DNA"/>
</dbReference>
<evidence type="ECO:0008006" key="2">
    <source>
        <dbReference type="Google" id="ProtNLM"/>
    </source>
</evidence>
<dbReference type="InterPro" id="IPR009003">
    <property type="entry name" value="Peptidase_S1_PA"/>
</dbReference>
<dbReference type="InParanoid" id="K1R3Y6"/>
<accession>K1R3Y6</accession>
<name>K1R3Y6_MAGGI</name>
<organism evidence="1">
    <name type="scientific">Magallana gigas</name>
    <name type="common">Pacific oyster</name>
    <name type="synonym">Crassostrea gigas</name>
    <dbReference type="NCBI Taxonomy" id="29159"/>
    <lineage>
        <taxon>Eukaryota</taxon>
        <taxon>Metazoa</taxon>
        <taxon>Spiralia</taxon>
        <taxon>Lophotrochozoa</taxon>
        <taxon>Mollusca</taxon>
        <taxon>Bivalvia</taxon>
        <taxon>Autobranchia</taxon>
        <taxon>Pteriomorphia</taxon>
        <taxon>Ostreida</taxon>
        <taxon>Ostreoidea</taxon>
        <taxon>Ostreidae</taxon>
        <taxon>Magallana</taxon>
    </lineage>
</organism>
<dbReference type="HOGENOM" id="CLU_883521_0_0_1"/>
<sequence>MKHEYEEFDEVAKLIAYERLSSICVSIELLINVFTIGLSRINSEPIGKQSTTEDIKTVCNKTFNIAKDEAVGLVNCNFYQKGEWGDMIAQFIHEKFYVNGEPEIADVLNEIKKICQKTVDDLNNILRGLEDFLLKVQPEDQSKVIEEWCKREVIQAGPALQKYPSIIQFIAGHTKDGQIVVKVYLRNDDKEAESYFKNGKKDTLPVADDRQLFDGMSVIKTGRTTGTTVGVLKNNTLSVRVNKSFLSRGYFAFFNCYAIENTSNEIFFSEGDSGSGVFVKESDGALKPLGIAFAFLNSQTAVCRIDEIILTVSKA</sequence>
<proteinExistence type="predicted"/>
<evidence type="ECO:0000313" key="1">
    <source>
        <dbReference type="EMBL" id="EKC38199.1"/>
    </source>
</evidence>
<dbReference type="AlphaFoldDB" id="K1R3Y6"/>